<keyword evidence="1" id="KW-0805">Transcription regulation</keyword>
<protein>
    <submittedName>
        <fullName evidence="5">LacI family transcriptional regulator</fullName>
    </submittedName>
</protein>
<keyword evidence="3" id="KW-0804">Transcription</keyword>
<evidence type="ECO:0000256" key="2">
    <source>
        <dbReference type="ARBA" id="ARBA00023125"/>
    </source>
</evidence>
<dbReference type="Gene3D" id="1.10.260.40">
    <property type="entry name" value="lambda repressor-like DNA-binding domains"/>
    <property type="match status" value="1"/>
</dbReference>
<dbReference type="InterPro" id="IPR028082">
    <property type="entry name" value="Peripla_BP_I"/>
</dbReference>
<dbReference type="SMART" id="SM00354">
    <property type="entry name" value="HTH_LACI"/>
    <property type="match status" value="1"/>
</dbReference>
<dbReference type="Proteomes" id="UP000642673">
    <property type="component" value="Unassembled WGS sequence"/>
</dbReference>
<dbReference type="PANTHER" id="PTHR30146">
    <property type="entry name" value="LACI-RELATED TRANSCRIPTIONAL REPRESSOR"/>
    <property type="match status" value="1"/>
</dbReference>
<evidence type="ECO:0000256" key="3">
    <source>
        <dbReference type="ARBA" id="ARBA00023163"/>
    </source>
</evidence>
<organism evidence="5 6">
    <name type="scientific">Streptomyces cirratus</name>
    <dbReference type="NCBI Taxonomy" id="68187"/>
    <lineage>
        <taxon>Bacteria</taxon>
        <taxon>Bacillati</taxon>
        <taxon>Actinomycetota</taxon>
        <taxon>Actinomycetes</taxon>
        <taxon>Kitasatosporales</taxon>
        <taxon>Streptomycetaceae</taxon>
        <taxon>Streptomyces</taxon>
    </lineage>
</organism>
<dbReference type="CDD" id="cd01392">
    <property type="entry name" value="HTH_LacI"/>
    <property type="match status" value="1"/>
</dbReference>
<dbReference type="PROSITE" id="PS00356">
    <property type="entry name" value="HTH_LACI_1"/>
    <property type="match status" value="1"/>
</dbReference>
<dbReference type="EMBL" id="BMVP01000019">
    <property type="protein sequence ID" value="GHB81035.1"/>
    <property type="molecule type" value="Genomic_DNA"/>
</dbReference>
<dbReference type="InterPro" id="IPR046335">
    <property type="entry name" value="LacI/GalR-like_sensor"/>
</dbReference>
<dbReference type="SUPFAM" id="SSF47413">
    <property type="entry name" value="lambda repressor-like DNA-binding domains"/>
    <property type="match status" value="1"/>
</dbReference>
<accession>A0ABQ3F533</accession>
<dbReference type="Pfam" id="PF13377">
    <property type="entry name" value="Peripla_BP_3"/>
    <property type="match status" value="1"/>
</dbReference>
<reference evidence="6" key="1">
    <citation type="journal article" date="2019" name="Int. J. Syst. Evol. Microbiol.">
        <title>The Global Catalogue of Microorganisms (GCM) 10K type strain sequencing project: providing services to taxonomists for standard genome sequencing and annotation.</title>
        <authorList>
            <consortium name="The Broad Institute Genomics Platform"/>
            <consortium name="The Broad Institute Genome Sequencing Center for Infectious Disease"/>
            <person name="Wu L."/>
            <person name="Ma J."/>
        </authorList>
    </citation>
    <scope>NUCLEOTIDE SEQUENCE [LARGE SCALE GENOMIC DNA]</scope>
    <source>
        <strain evidence="6">JCM 4738</strain>
    </source>
</reference>
<keyword evidence="2" id="KW-0238">DNA-binding</keyword>
<dbReference type="Gene3D" id="3.40.50.2300">
    <property type="match status" value="2"/>
</dbReference>
<keyword evidence="6" id="KW-1185">Reference proteome</keyword>
<evidence type="ECO:0000313" key="5">
    <source>
        <dbReference type="EMBL" id="GHB81035.1"/>
    </source>
</evidence>
<dbReference type="InterPro" id="IPR010982">
    <property type="entry name" value="Lambda_DNA-bd_dom_sf"/>
</dbReference>
<dbReference type="RefSeq" id="WP_190187356.1">
    <property type="nucleotide sequence ID" value="NZ_BMVP01000019.1"/>
</dbReference>
<dbReference type="PANTHER" id="PTHR30146:SF153">
    <property type="entry name" value="LACTOSE OPERON REPRESSOR"/>
    <property type="match status" value="1"/>
</dbReference>
<name>A0ABQ3F533_9ACTN</name>
<dbReference type="PROSITE" id="PS50932">
    <property type="entry name" value="HTH_LACI_2"/>
    <property type="match status" value="1"/>
</dbReference>
<feature type="domain" description="HTH lacI-type" evidence="4">
    <location>
        <begin position="6"/>
        <end position="49"/>
    </location>
</feature>
<proteinExistence type="predicted"/>
<sequence length="333" mass="35202">MPGPGPTIADIARAAEVSTATVSHALNGTGRLADGTRRRVREVAAGLGYGSRRGPRTRTLGLAVTTYAGSAWDFVGIAYYSRLLTAATSAAHAHGYALTTLPADRGGEPLWHTLAVDGMLLLDSPAGDPVLRALRARGLPLVFDGRPADPWPSDIWVDNDHATTTREVLDHLATSGARRVALQSGYGREFYTGAVTSAYEQWCARRGADPLVIPFDPDDRAGHAFDGAFGAPVRPDAVYCVYDPGGRQALAAAARHGIRTPHDLLLVCASEDPSYARNDPPVTTVTLEPERIAVRAVSALVALIESGQAEPPGQLTVPAGLRVRASSLPPDMY</sequence>
<gene>
    <name evidence="5" type="ORF">GCM10010347_59740</name>
</gene>
<evidence type="ECO:0000259" key="4">
    <source>
        <dbReference type="PROSITE" id="PS50932"/>
    </source>
</evidence>
<dbReference type="SUPFAM" id="SSF53822">
    <property type="entry name" value="Periplasmic binding protein-like I"/>
    <property type="match status" value="1"/>
</dbReference>
<comment type="caution">
    <text evidence="5">The sequence shown here is derived from an EMBL/GenBank/DDBJ whole genome shotgun (WGS) entry which is preliminary data.</text>
</comment>
<dbReference type="Pfam" id="PF00356">
    <property type="entry name" value="LacI"/>
    <property type="match status" value="1"/>
</dbReference>
<evidence type="ECO:0000313" key="6">
    <source>
        <dbReference type="Proteomes" id="UP000642673"/>
    </source>
</evidence>
<evidence type="ECO:0000256" key="1">
    <source>
        <dbReference type="ARBA" id="ARBA00023015"/>
    </source>
</evidence>
<dbReference type="InterPro" id="IPR000843">
    <property type="entry name" value="HTH_LacI"/>
</dbReference>